<dbReference type="CDD" id="cd07571">
    <property type="entry name" value="ALP_N-acyl_transferase"/>
    <property type="match status" value="1"/>
</dbReference>
<dbReference type="PANTHER" id="PTHR38686:SF1">
    <property type="entry name" value="APOLIPOPROTEIN N-ACYLTRANSFERASE"/>
    <property type="match status" value="1"/>
</dbReference>
<evidence type="ECO:0000313" key="13">
    <source>
        <dbReference type="Proteomes" id="UP001431019"/>
    </source>
</evidence>
<dbReference type="InterPro" id="IPR003010">
    <property type="entry name" value="C-N_Hydrolase"/>
</dbReference>
<sequence>MADPLTSRSRRGATAPAAASSTGDTGIDAATRSRALPRWHYLVALAAGALNTLSFAPTPHGGWLQLAIFVFLFAWLTRSTGWKSAALTGGAFGFGNFVTGVWWLYVSMHFYGGMPAALAGAALVLFSLYLALYPALAAGIWSFCAGHARNGANDHRAPFAPSWHGALAFASAWAIGEWLRGTVFTGFPWLATGYAQVDGPLAGFAPVAGVYGVGWMVALTAALIVQALLAFARSRAAARGGAANSAADPAADPTHTANAATNFNAAGPAAPARAASAAQIAAPAAVALALLAIGLLLPLVQWTEPANAPLTVRLLQGNVKQEMKFEEAGLHAAVDEYQQMITAKPADLIVTPETAIPVLAQQLPPNFAAAIRQFSDSTGSALLFGAIGGTITPEGRVVDYTNSLFGVTPNSHEIYRYDKHHLVPFGEFVPWGFRWFVNLMNIPLGDFFRGAPVQKPFMVHNQPVALNICYEDIFGEEIARTLRENATPAGVLVNSTNLAWFGDTIALDQHLQIARMRSLETGRPMLRATNTGMTAAIDAQGRVIGRLTPYTVGSLDVNVQGTTGNTPYVTSGNNTVLAVSVVLLAFGFAFGPKLARRKGKK</sequence>
<accession>A0ABS8JVU4</accession>
<feature type="transmembrane region" description="Helical" evidence="9">
    <location>
        <begin position="117"/>
        <end position="144"/>
    </location>
</feature>
<evidence type="ECO:0000256" key="6">
    <source>
        <dbReference type="ARBA" id="ARBA00022989"/>
    </source>
</evidence>
<comment type="pathway">
    <text evidence="9">Protein modification; lipoprotein biosynthesis (N-acyl transfer).</text>
</comment>
<evidence type="ECO:0000256" key="10">
    <source>
        <dbReference type="SAM" id="MobiDB-lite"/>
    </source>
</evidence>
<feature type="transmembrane region" description="Helical" evidence="9">
    <location>
        <begin position="165"/>
        <end position="190"/>
    </location>
</feature>
<evidence type="ECO:0000256" key="2">
    <source>
        <dbReference type="ARBA" id="ARBA00010065"/>
    </source>
</evidence>
<evidence type="ECO:0000256" key="8">
    <source>
        <dbReference type="ARBA" id="ARBA00023315"/>
    </source>
</evidence>
<dbReference type="Proteomes" id="UP001431019">
    <property type="component" value="Unassembled WGS sequence"/>
</dbReference>
<evidence type="ECO:0000259" key="11">
    <source>
        <dbReference type="PROSITE" id="PS50263"/>
    </source>
</evidence>
<dbReference type="SUPFAM" id="SSF56317">
    <property type="entry name" value="Carbon-nitrogen hydrolase"/>
    <property type="match status" value="1"/>
</dbReference>
<dbReference type="PROSITE" id="PS50263">
    <property type="entry name" value="CN_HYDROLASE"/>
    <property type="match status" value="1"/>
</dbReference>
<feature type="compositionally biased region" description="Low complexity" evidence="10">
    <location>
        <begin position="12"/>
        <end position="26"/>
    </location>
</feature>
<dbReference type="EC" id="2.3.1.269" evidence="9"/>
<feature type="transmembrane region" description="Helical" evidence="9">
    <location>
        <begin position="576"/>
        <end position="595"/>
    </location>
</feature>
<dbReference type="NCBIfam" id="TIGR00546">
    <property type="entry name" value="lnt"/>
    <property type="match status" value="1"/>
</dbReference>
<reference evidence="12 13" key="1">
    <citation type="submission" date="2021-11" db="EMBL/GenBank/DDBJ databases">
        <authorList>
            <person name="Oh E.-T."/>
            <person name="Kim S.-B."/>
        </authorList>
    </citation>
    <scope>NUCLEOTIDE SEQUENCE [LARGE SCALE GENOMIC DNA]</scope>
    <source>
        <strain evidence="12 13">MMS20-SJTR3</strain>
    </source>
</reference>
<evidence type="ECO:0000256" key="3">
    <source>
        <dbReference type="ARBA" id="ARBA00022475"/>
    </source>
</evidence>
<dbReference type="InterPro" id="IPR045378">
    <property type="entry name" value="LNT_N"/>
</dbReference>
<dbReference type="PANTHER" id="PTHR38686">
    <property type="entry name" value="APOLIPOPROTEIN N-ACYLTRANSFERASE"/>
    <property type="match status" value="1"/>
</dbReference>
<protein>
    <recommendedName>
        <fullName evidence="9">Apolipoprotein N-acyltransferase</fullName>
        <shortName evidence="9">ALP N-acyltransferase</shortName>
        <ecNumber evidence="9">2.3.1.269</ecNumber>
    </recommendedName>
</protein>
<feature type="transmembrane region" description="Helical" evidence="9">
    <location>
        <begin position="85"/>
        <end position="105"/>
    </location>
</feature>
<keyword evidence="13" id="KW-1185">Reference proteome</keyword>
<dbReference type="Pfam" id="PF00795">
    <property type="entry name" value="CN_hydrolase"/>
    <property type="match status" value="1"/>
</dbReference>
<evidence type="ECO:0000256" key="1">
    <source>
        <dbReference type="ARBA" id="ARBA00004651"/>
    </source>
</evidence>
<evidence type="ECO:0000256" key="4">
    <source>
        <dbReference type="ARBA" id="ARBA00022679"/>
    </source>
</evidence>
<feature type="transmembrane region" description="Helical" evidence="9">
    <location>
        <begin position="39"/>
        <end position="56"/>
    </location>
</feature>
<keyword evidence="3 9" id="KW-1003">Cell membrane</keyword>
<feature type="region of interest" description="Disordered" evidence="10">
    <location>
        <begin position="1"/>
        <end position="26"/>
    </location>
</feature>
<dbReference type="InterPro" id="IPR036526">
    <property type="entry name" value="C-N_Hydrolase_sf"/>
</dbReference>
<comment type="catalytic activity">
    <reaction evidence="9">
        <text>N-terminal S-1,2-diacyl-sn-glyceryl-L-cysteinyl-[lipoprotein] + a glycerophospholipid = N-acyl-S-1,2-diacyl-sn-glyceryl-L-cysteinyl-[lipoprotein] + a 2-acyl-sn-glycero-3-phospholipid + H(+)</text>
        <dbReference type="Rhea" id="RHEA:48228"/>
        <dbReference type="Rhea" id="RHEA-COMP:14681"/>
        <dbReference type="Rhea" id="RHEA-COMP:14684"/>
        <dbReference type="ChEBI" id="CHEBI:15378"/>
        <dbReference type="ChEBI" id="CHEBI:136912"/>
        <dbReference type="ChEBI" id="CHEBI:140656"/>
        <dbReference type="ChEBI" id="CHEBI:140657"/>
        <dbReference type="ChEBI" id="CHEBI:140660"/>
        <dbReference type="EC" id="2.3.1.269"/>
    </reaction>
</comment>
<dbReference type="EMBL" id="JAJITD010000007">
    <property type="protein sequence ID" value="MCC8394026.1"/>
    <property type="molecule type" value="Genomic_DNA"/>
</dbReference>
<evidence type="ECO:0000313" key="12">
    <source>
        <dbReference type="EMBL" id="MCC8394026.1"/>
    </source>
</evidence>
<keyword evidence="8 9" id="KW-0012">Acyltransferase</keyword>
<comment type="function">
    <text evidence="9">Catalyzes the phospholipid dependent N-acylation of the N-terminal cysteine of apolipoprotein, the last step in lipoprotein maturation.</text>
</comment>
<feature type="transmembrane region" description="Helical" evidence="9">
    <location>
        <begin position="280"/>
        <end position="300"/>
    </location>
</feature>
<keyword evidence="7 9" id="KW-0472">Membrane</keyword>
<dbReference type="InterPro" id="IPR004563">
    <property type="entry name" value="Apolipo_AcylTrfase"/>
</dbReference>
<keyword evidence="5 9" id="KW-0812">Transmembrane</keyword>
<dbReference type="Gene3D" id="3.60.110.10">
    <property type="entry name" value="Carbon-nitrogen hydrolase"/>
    <property type="match status" value="1"/>
</dbReference>
<proteinExistence type="inferred from homology"/>
<keyword evidence="6 9" id="KW-1133">Transmembrane helix</keyword>
<name>A0ABS8JVU4_9BURK</name>
<evidence type="ECO:0000256" key="9">
    <source>
        <dbReference type="HAMAP-Rule" id="MF_01148"/>
    </source>
</evidence>
<keyword evidence="4 9" id="KW-0808">Transferase</keyword>
<gene>
    <name evidence="9 12" type="primary">lnt</name>
    <name evidence="12" type="ORF">LJ656_15625</name>
</gene>
<feature type="domain" description="CN hydrolase" evidence="11">
    <location>
        <begin position="315"/>
        <end position="561"/>
    </location>
</feature>
<comment type="subcellular location">
    <subcellularLocation>
        <location evidence="1 9">Cell membrane</location>
        <topology evidence="1 9">Multi-pass membrane protein</topology>
    </subcellularLocation>
</comment>
<comment type="similarity">
    <text evidence="2 9">Belongs to the CN hydrolase family. Apolipoprotein N-acyltransferase subfamily.</text>
</comment>
<dbReference type="RefSeq" id="WP_230510317.1">
    <property type="nucleotide sequence ID" value="NZ_JAJITD010000007.1"/>
</dbReference>
<feature type="transmembrane region" description="Helical" evidence="9">
    <location>
        <begin position="210"/>
        <end position="231"/>
    </location>
</feature>
<comment type="caution">
    <text evidence="12">The sequence shown here is derived from an EMBL/GenBank/DDBJ whole genome shotgun (WGS) entry which is preliminary data.</text>
</comment>
<organism evidence="12 13">
    <name type="scientific">Paraburkholderia sejongensis</name>
    <dbReference type="NCBI Taxonomy" id="2886946"/>
    <lineage>
        <taxon>Bacteria</taxon>
        <taxon>Pseudomonadati</taxon>
        <taxon>Pseudomonadota</taxon>
        <taxon>Betaproteobacteria</taxon>
        <taxon>Burkholderiales</taxon>
        <taxon>Burkholderiaceae</taxon>
        <taxon>Paraburkholderia</taxon>
    </lineage>
</organism>
<evidence type="ECO:0000256" key="5">
    <source>
        <dbReference type="ARBA" id="ARBA00022692"/>
    </source>
</evidence>
<dbReference type="HAMAP" id="MF_01148">
    <property type="entry name" value="Lnt"/>
    <property type="match status" value="1"/>
</dbReference>
<feature type="transmembrane region" description="Helical" evidence="9">
    <location>
        <begin position="62"/>
        <end position="78"/>
    </location>
</feature>
<dbReference type="Pfam" id="PF20154">
    <property type="entry name" value="LNT_N"/>
    <property type="match status" value="1"/>
</dbReference>
<evidence type="ECO:0000256" key="7">
    <source>
        <dbReference type="ARBA" id="ARBA00023136"/>
    </source>
</evidence>